<gene>
    <name evidence="1" type="primary">ORF34282</name>
</gene>
<name>A0A0B6YRG2_9EUPU</name>
<sequence length="181" mass="20063">KNPHQTENNNQTCDLFPYSKDNTKSHNMDPITNNHISNGDDNCFSNHSPTTGSLQVIATKNSNSLLHKSKSSNCASPEFLQEESRCLMSTKNSSSPLKTKPFTFPGKLFHQTFSTYINKSHKNSVSEAKASYSGCHLQNTDHTDHIKCFKAKKAPHLVKNGSAGHQKALDRQINGCEKGML</sequence>
<dbReference type="AlphaFoldDB" id="A0A0B6YRG2"/>
<organism evidence="1">
    <name type="scientific">Arion vulgaris</name>
    <dbReference type="NCBI Taxonomy" id="1028688"/>
    <lineage>
        <taxon>Eukaryota</taxon>
        <taxon>Metazoa</taxon>
        <taxon>Spiralia</taxon>
        <taxon>Lophotrochozoa</taxon>
        <taxon>Mollusca</taxon>
        <taxon>Gastropoda</taxon>
        <taxon>Heterobranchia</taxon>
        <taxon>Euthyneura</taxon>
        <taxon>Panpulmonata</taxon>
        <taxon>Eupulmonata</taxon>
        <taxon>Stylommatophora</taxon>
        <taxon>Helicina</taxon>
        <taxon>Arionoidea</taxon>
        <taxon>Arionidae</taxon>
        <taxon>Arion</taxon>
    </lineage>
</organism>
<protein>
    <submittedName>
        <fullName evidence="1">Uncharacterized protein</fullName>
    </submittedName>
</protein>
<accession>A0A0B6YRG2</accession>
<proteinExistence type="predicted"/>
<reference evidence="1" key="1">
    <citation type="submission" date="2014-12" db="EMBL/GenBank/DDBJ databases">
        <title>Insight into the proteome of Arion vulgaris.</title>
        <authorList>
            <person name="Aradska J."/>
            <person name="Bulat T."/>
            <person name="Smidak R."/>
            <person name="Sarate P."/>
            <person name="Gangsoo J."/>
            <person name="Sialana F."/>
            <person name="Bilban M."/>
            <person name="Lubec G."/>
        </authorList>
    </citation>
    <scope>NUCLEOTIDE SEQUENCE</scope>
    <source>
        <tissue evidence="1">Skin</tissue>
    </source>
</reference>
<dbReference type="EMBL" id="HACG01011948">
    <property type="protein sequence ID" value="CEK58813.1"/>
    <property type="molecule type" value="Transcribed_RNA"/>
</dbReference>
<evidence type="ECO:0000313" key="1">
    <source>
        <dbReference type="EMBL" id="CEK58813.1"/>
    </source>
</evidence>
<feature type="non-terminal residue" evidence="1">
    <location>
        <position position="1"/>
    </location>
</feature>